<name>A0A7W7I673_9ACTN</name>
<proteinExistence type="predicted"/>
<evidence type="ECO:0008006" key="5">
    <source>
        <dbReference type="Google" id="ProtNLM"/>
    </source>
</evidence>
<dbReference type="EMBL" id="JACHNH010000001">
    <property type="protein sequence ID" value="MBB4766923.1"/>
    <property type="molecule type" value="Genomic_DNA"/>
</dbReference>
<dbReference type="AlphaFoldDB" id="A0A7W7I673"/>
<feature type="compositionally biased region" description="Gly residues" evidence="1">
    <location>
        <begin position="411"/>
        <end position="446"/>
    </location>
</feature>
<dbReference type="RefSeq" id="WP_184998013.1">
    <property type="nucleotide sequence ID" value="NZ_BOMK01000039.1"/>
</dbReference>
<protein>
    <recommendedName>
        <fullName evidence="5">Gram-positive cocci surface proteins LPxTG domain-containing protein</fullName>
    </recommendedName>
</protein>
<dbReference type="Proteomes" id="UP000578112">
    <property type="component" value="Unassembled WGS sequence"/>
</dbReference>
<evidence type="ECO:0000313" key="3">
    <source>
        <dbReference type="EMBL" id="MBB4766923.1"/>
    </source>
</evidence>
<keyword evidence="2" id="KW-0812">Transmembrane</keyword>
<sequence>MGALLVPLPAAAAPAPCEQAERYAAQSGAELLRVGKLDLGPAGRTGKPITGVGVGEAKSAMVAQSTVNAAALSRMLNGGPADRKNLTEILQQTAPPSHQEPNRRAVNATDVGPLGLGRGELTAHAKWSAGMACGAATGQATRSQARLSRAGLLEDGDSALVRVPGSISSRSTTAVERRGSAARTVASASITGGSAEVLGGAVRIKVLKAPSLLAAMSTTGGGEVRYLPAVLEVSGEGFETARLDTAGDDVEVVLDEGDDTDQGGGNVVSQRSGVASGAERGDAAGPAGRNPKGKKKKPGLLSGLPDIGKLTSGVPVPGVPGVPSLPGLPVISEPPTETAPAGAPGTRVRVSLGDVRQATSGHAIAAKATAIRVVITQGSDRAAYGQGKGGVVLDFEMGRLEAAAVSPEPGGPGHGNGPNGPNGPDGPGGQGGPGNPHGTVDGIGGGLPITGPRVDVIALTGLALLIAGTGALLFGMRGRSRR</sequence>
<reference evidence="3 4" key="1">
    <citation type="submission" date="2020-08" db="EMBL/GenBank/DDBJ databases">
        <title>Sequencing the genomes of 1000 actinobacteria strains.</title>
        <authorList>
            <person name="Klenk H.-P."/>
        </authorList>
    </citation>
    <scope>NUCLEOTIDE SEQUENCE [LARGE SCALE GENOMIC DNA]</scope>
    <source>
        <strain evidence="3 4">DSM 43149</strain>
    </source>
</reference>
<keyword evidence="2" id="KW-1133">Transmembrane helix</keyword>
<evidence type="ECO:0000256" key="1">
    <source>
        <dbReference type="SAM" id="MobiDB-lite"/>
    </source>
</evidence>
<organism evidence="3 4">
    <name type="scientific">Actinoplanes digitatis</name>
    <dbReference type="NCBI Taxonomy" id="1868"/>
    <lineage>
        <taxon>Bacteria</taxon>
        <taxon>Bacillati</taxon>
        <taxon>Actinomycetota</taxon>
        <taxon>Actinomycetes</taxon>
        <taxon>Micromonosporales</taxon>
        <taxon>Micromonosporaceae</taxon>
        <taxon>Actinoplanes</taxon>
    </lineage>
</organism>
<gene>
    <name evidence="3" type="ORF">BJ971_007479</name>
</gene>
<evidence type="ECO:0000313" key="4">
    <source>
        <dbReference type="Proteomes" id="UP000578112"/>
    </source>
</evidence>
<feature type="transmembrane region" description="Helical" evidence="2">
    <location>
        <begin position="456"/>
        <end position="476"/>
    </location>
</feature>
<comment type="caution">
    <text evidence="3">The sequence shown here is derived from an EMBL/GenBank/DDBJ whole genome shotgun (WGS) entry which is preliminary data.</text>
</comment>
<keyword evidence="2" id="KW-0472">Membrane</keyword>
<evidence type="ECO:0000256" key="2">
    <source>
        <dbReference type="SAM" id="Phobius"/>
    </source>
</evidence>
<feature type="region of interest" description="Disordered" evidence="1">
    <location>
        <begin position="404"/>
        <end position="446"/>
    </location>
</feature>
<accession>A0A7W7I673</accession>
<keyword evidence="4" id="KW-1185">Reference proteome</keyword>
<feature type="region of interest" description="Disordered" evidence="1">
    <location>
        <begin position="256"/>
        <end position="303"/>
    </location>
</feature>